<dbReference type="AlphaFoldDB" id="A0A7W6JUU9"/>
<name>A0A7W6JUU9_9SPHN</name>
<dbReference type="EMBL" id="JACIEH010000002">
    <property type="protein sequence ID" value="MBB4098927.1"/>
    <property type="molecule type" value="Genomic_DNA"/>
</dbReference>
<evidence type="ECO:0000313" key="3">
    <source>
        <dbReference type="Proteomes" id="UP000557392"/>
    </source>
</evidence>
<evidence type="ECO:0000256" key="1">
    <source>
        <dbReference type="SAM" id="Phobius"/>
    </source>
</evidence>
<feature type="transmembrane region" description="Helical" evidence="1">
    <location>
        <begin position="55"/>
        <end position="75"/>
    </location>
</feature>
<reference evidence="2 3" key="1">
    <citation type="submission" date="2020-08" db="EMBL/GenBank/DDBJ databases">
        <title>Genomic Encyclopedia of Type Strains, Phase IV (KMG-IV): sequencing the most valuable type-strain genomes for metagenomic binning, comparative biology and taxonomic classification.</title>
        <authorList>
            <person name="Goeker M."/>
        </authorList>
    </citation>
    <scope>NUCLEOTIDE SEQUENCE [LARGE SCALE GENOMIC DNA]</scope>
    <source>
        <strain evidence="2 3">DSM 101806</strain>
    </source>
</reference>
<sequence length="79" mass="8815">MPTEDEDFPTGRDSHWRLLPHWVKAVTVLIGLPAWLVCVAGMLRGDFGSSYLMTAFAVFGCVALLQIVCTLRAALRMEY</sequence>
<gene>
    <name evidence="2" type="ORF">GGR46_002491</name>
</gene>
<keyword evidence="1" id="KW-0812">Transmembrane</keyword>
<organism evidence="2 3">
    <name type="scientific">Sphingomonas kyeonggiensis</name>
    <dbReference type="NCBI Taxonomy" id="1268553"/>
    <lineage>
        <taxon>Bacteria</taxon>
        <taxon>Pseudomonadati</taxon>
        <taxon>Pseudomonadota</taxon>
        <taxon>Alphaproteobacteria</taxon>
        <taxon>Sphingomonadales</taxon>
        <taxon>Sphingomonadaceae</taxon>
        <taxon>Sphingomonas</taxon>
    </lineage>
</organism>
<protein>
    <submittedName>
        <fullName evidence="2">Uncharacterized protein</fullName>
    </submittedName>
</protein>
<dbReference type="RefSeq" id="WP_183998096.1">
    <property type="nucleotide sequence ID" value="NZ_JACIEH010000002.1"/>
</dbReference>
<keyword evidence="1" id="KW-1133">Transmembrane helix</keyword>
<comment type="caution">
    <text evidence="2">The sequence shown here is derived from an EMBL/GenBank/DDBJ whole genome shotgun (WGS) entry which is preliminary data.</text>
</comment>
<keyword evidence="3" id="KW-1185">Reference proteome</keyword>
<accession>A0A7W6JUU9</accession>
<feature type="transmembrane region" description="Helical" evidence="1">
    <location>
        <begin position="22"/>
        <end position="43"/>
    </location>
</feature>
<keyword evidence="1" id="KW-0472">Membrane</keyword>
<proteinExistence type="predicted"/>
<dbReference type="Proteomes" id="UP000557392">
    <property type="component" value="Unassembled WGS sequence"/>
</dbReference>
<evidence type="ECO:0000313" key="2">
    <source>
        <dbReference type="EMBL" id="MBB4098927.1"/>
    </source>
</evidence>